<dbReference type="Gene3D" id="3.40.640.10">
    <property type="entry name" value="Type I PLP-dependent aspartate aminotransferase-like (Major domain)"/>
    <property type="match status" value="1"/>
</dbReference>
<dbReference type="InterPro" id="IPR005814">
    <property type="entry name" value="Aminotrans_3"/>
</dbReference>
<dbReference type="AlphaFoldDB" id="A0A7S2H4L5"/>
<dbReference type="GO" id="GO:0030170">
    <property type="term" value="F:pyridoxal phosphate binding"/>
    <property type="evidence" value="ECO:0007669"/>
    <property type="project" value="InterPro"/>
</dbReference>
<sequence length="493" mass="51709">MPHAILILSKIRVGMRSLRRFSTAVAHDAVPAAVAERFAGRYALGKNQSPVGHKAGAEFLRGNVATRVIGGACSEVLGGANLAALLREGFELEARAMAALTGGMPAETLSIHTSAGVPPQLETFIDALAPHLPVDDDDWCLNLQAEGASAVHAAIDMCLQASGQNISSPSARTGVAVGQTSYHGPPSTSPGGSAPLGSRAKGLTLDAQYPVPTPFFRRRGEDSESFYARKLAEFKMYLDEHEHEIAVVLFEPQWGSSAAAMPWPPQLLKAYTDAAKARGLMVISDEIMCGLGRHGHEPAAGGTGCFLAEVWDLQPDAITFGKAIGGGAGHLLSGAALLKGASKLASGGHGTALQSHTYAGSSARALLNGTALLNTLPKWRPNVQKIGATIGGIVSELQEKSGGAIVCHGQGAKWGGIFAHEDAAARQAANVVFKKRCADKRVLPYFVPVGGFMLTPRYDDDVEELRKAVTDLAECALATTREMKWAPEVLISA</sequence>
<evidence type="ECO:0000313" key="4">
    <source>
        <dbReference type="EMBL" id="CAD9480293.1"/>
    </source>
</evidence>
<feature type="region of interest" description="Disordered" evidence="3">
    <location>
        <begin position="169"/>
        <end position="199"/>
    </location>
</feature>
<evidence type="ECO:0000256" key="1">
    <source>
        <dbReference type="ARBA" id="ARBA00008954"/>
    </source>
</evidence>
<name>A0A7S2H4L5_9EUKA</name>
<dbReference type="GO" id="GO:0008483">
    <property type="term" value="F:transaminase activity"/>
    <property type="evidence" value="ECO:0007669"/>
    <property type="project" value="InterPro"/>
</dbReference>
<dbReference type="SUPFAM" id="SSF53383">
    <property type="entry name" value="PLP-dependent transferases"/>
    <property type="match status" value="1"/>
</dbReference>
<dbReference type="EMBL" id="HBGU01045755">
    <property type="protein sequence ID" value="CAD9480293.1"/>
    <property type="molecule type" value="Transcribed_RNA"/>
</dbReference>
<reference evidence="4" key="1">
    <citation type="submission" date="2021-01" db="EMBL/GenBank/DDBJ databases">
        <authorList>
            <person name="Corre E."/>
            <person name="Pelletier E."/>
            <person name="Niang G."/>
            <person name="Scheremetjew M."/>
            <person name="Finn R."/>
            <person name="Kale V."/>
            <person name="Holt S."/>
            <person name="Cochrane G."/>
            <person name="Meng A."/>
            <person name="Brown T."/>
            <person name="Cohen L."/>
        </authorList>
    </citation>
    <scope>NUCLEOTIDE SEQUENCE</scope>
    <source>
        <strain evidence="4">UTEX LB 985</strain>
    </source>
</reference>
<dbReference type="PANTHER" id="PTHR43094:SF1">
    <property type="entry name" value="AMINOTRANSFERASE CLASS-III"/>
    <property type="match status" value="1"/>
</dbReference>
<dbReference type="InterPro" id="IPR015421">
    <property type="entry name" value="PyrdxlP-dep_Trfase_major"/>
</dbReference>
<keyword evidence="2" id="KW-0663">Pyridoxal phosphate</keyword>
<organism evidence="4">
    <name type="scientific">Haptolina brevifila</name>
    <dbReference type="NCBI Taxonomy" id="156173"/>
    <lineage>
        <taxon>Eukaryota</taxon>
        <taxon>Haptista</taxon>
        <taxon>Haptophyta</taxon>
        <taxon>Prymnesiophyceae</taxon>
        <taxon>Prymnesiales</taxon>
        <taxon>Prymnesiaceae</taxon>
        <taxon>Haptolina</taxon>
    </lineage>
</organism>
<dbReference type="Pfam" id="PF00202">
    <property type="entry name" value="Aminotran_3"/>
    <property type="match status" value="1"/>
</dbReference>
<gene>
    <name evidence="4" type="ORF">CBRE1094_LOCUS24903</name>
</gene>
<feature type="compositionally biased region" description="Low complexity" evidence="3">
    <location>
        <begin position="184"/>
        <end position="198"/>
    </location>
</feature>
<evidence type="ECO:0000256" key="2">
    <source>
        <dbReference type="RuleBase" id="RU003560"/>
    </source>
</evidence>
<proteinExistence type="inferred from homology"/>
<protein>
    <submittedName>
        <fullName evidence="4">Uncharacterized protein</fullName>
    </submittedName>
</protein>
<comment type="similarity">
    <text evidence="1 2">Belongs to the class-III pyridoxal-phosphate-dependent aminotransferase family.</text>
</comment>
<evidence type="ECO:0000256" key="3">
    <source>
        <dbReference type="SAM" id="MobiDB-lite"/>
    </source>
</evidence>
<accession>A0A7S2H4L5</accession>
<dbReference type="PANTHER" id="PTHR43094">
    <property type="entry name" value="AMINOTRANSFERASE"/>
    <property type="match status" value="1"/>
</dbReference>
<dbReference type="InterPro" id="IPR015424">
    <property type="entry name" value="PyrdxlP-dep_Trfase"/>
</dbReference>